<proteinExistence type="predicted"/>
<dbReference type="EMBL" id="JBHUII010000004">
    <property type="protein sequence ID" value="MFD2205815.1"/>
    <property type="molecule type" value="Genomic_DNA"/>
</dbReference>
<evidence type="ECO:0000259" key="2">
    <source>
        <dbReference type="Pfam" id="PF00497"/>
    </source>
</evidence>
<keyword evidence="1" id="KW-0732">Signal</keyword>
<gene>
    <name evidence="3" type="ORF">ACFSKO_09345</name>
</gene>
<evidence type="ECO:0000256" key="1">
    <source>
        <dbReference type="ARBA" id="ARBA00022729"/>
    </source>
</evidence>
<keyword evidence="4" id="KW-1185">Reference proteome</keyword>
<organism evidence="3 4">
    <name type="scientific">Kiloniella antarctica</name>
    <dbReference type="NCBI Taxonomy" id="1550907"/>
    <lineage>
        <taxon>Bacteria</taxon>
        <taxon>Pseudomonadati</taxon>
        <taxon>Pseudomonadota</taxon>
        <taxon>Alphaproteobacteria</taxon>
        <taxon>Rhodospirillales</taxon>
        <taxon>Kiloniellaceae</taxon>
        <taxon>Kiloniella</taxon>
    </lineage>
</organism>
<reference evidence="4" key="1">
    <citation type="journal article" date="2019" name="Int. J. Syst. Evol. Microbiol.">
        <title>The Global Catalogue of Microorganisms (GCM) 10K type strain sequencing project: providing services to taxonomists for standard genome sequencing and annotation.</title>
        <authorList>
            <consortium name="The Broad Institute Genomics Platform"/>
            <consortium name="The Broad Institute Genome Sequencing Center for Infectious Disease"/>
            <person name="Wu L."/>
            <person name="Ma J."/>
        </authorList>
    </citation>
    <scope>NUCLEOTIDE SEQUENCE [LARGE SCALE GENOMIC DNA]</scope>
    <source>
        <strain evidence="4">CGMCC 4.7192</strain>
    </source>
</reference>
<dbReference type="RefSeq" id="WP_380250790.1">
    <property type="nucleotide sequence ID" value="NZ_JBHUII010000004.1"/>
</dbReference>
<evidence type="ECO:0000313" key="3">
    <source>
        <dbReference type="EMBL" id="MFD2205815.1"/>
    </source>
</evidence>
<dbReference type="PANTHER" id="PTHR35936:SF35">
    <property type="entry name" value="L-CYSTINE-BINDING PROTEIN TCYJ"/>
    <property type="match status" value="1"/>
</dbReference>
<feature type="domain" description="Solute-binding protein family 3/N-terminal" evidence="2">
    <location>
        <begin position="23"/>
        <end position="244"/>
    </location>
</feature>
<sequence>MKCFFLIIILMISPLTLKAEPLKLVFPESYAPLAWDDAGRMRGIGIDVLDASLKDILNVDVSYKGYPWARGQEEVRKGRSDGFVTVPTPDRLLYVTCSPEPLIVIELAVYTYANHPRRDELLQVKTYDDLKGFVLLDYRGNGWTKNIAGGLNVIWANTLEQTYQLLAARRADVVVRNNFNFDYFMKDQSLKVKFEKMPGVLSRIPLHLCIRKTSQYVSLLPAFSQTISDLREKGVIEEIIRPYGHGPLAPGS</sequence>
<dbReference type="InterPro" id="IPR001638">
    <property type="entry name" value="Solute-binding_3/MltF_N"/>
</dbReference>
<evidence type="ECO:0000313" key="4">
    <source>
        <dbReference type="Proteomes" id="UP001597294"/>
    </source>
</evidence>
<dbReference type="Gene3D" id="3.40.190.10">
    <property type="entry name" value="Periplasmic binding protein-like II"/>
    <property type="match status" value="2"/>
</dbReference>
<dbReference type="Proteomes" id="UP001597294">
    <property type="component" value="Unassembled WGS sequence"/>
</dbReference>
<accession>A0ABW5BK60</accession>
<dbReference type="Pfam" id="PF00497">
    <property type="entry name" value="SBP_bac_3"/>
    <property type="match status" value="1"/>
</dbReference>
<comment type="caution">
    <text evidence="3">The sequence shown here is derived from an EMBL/GenBank/DDBJ whole genome shotgun (WGS) entry which is preliminary data.</text>
</comment>
<dbReference type="PANTHER" id="PTHR35936">
    <property type="entry name" value="MEMBRANE-BOUND LYTIC MUREIN TRANSGLYCOSYLASE F"/>
    <property type="match status" value="1"/>
</dbReference>
<name>A0ABW5BK60_9PROT</name>
<dbReference type="SUPFAM" id="SSF53850">
    <property type="entry name" value="Periplasmic binding protein-like II"/>
    <property type="match status" value="1"/>
</dbReference>
<protein>
    <submittedName>
        <fullName evidence="3">Substrate-binding periplasmic protein</fullName>
    </submittedName>
</protein>